<dbReference type="InterPro" id="IPR021806">
    <property type="entry name" value="DUF3379"/>
</dbReference>
<proteinExistence type="predicted"/>
<organism evidence="2 3">
    <name type="scientific">Vibrio albus</name>
    <dbReference type="NCBI Taxonomy" id="2200953"/>
    <lineage>
        <taxon>Bacteria</taxon>
        <taxon>Pseudomonadati</taxon>
        <taxon>Pseudomonadota</taxon>
        <taxon>Gammaproteobacteria</taxon>
        <taxon>Vibrionales</taxon>
        <taxon>Vibrionaceae</taxon>
        <taxon>Vibrio</taxon>
    </lineage>
</organism>
<feature type="transmembrane region" description="Helical" evidence="1">
    <location>
        <begin position="78"/>
        <end position="98"/>
    </location>
</feature>
<dbReference type="OrthoDB" id="6195578at2"/>
<gene>
    <name evidence="2" type="ORF">DI392_04320</name>
</gene>
<comment type="caution">
    <text evidence="2">The sequence shown here is derived from an EMBL/GenBank/DDBJ whole genome shotgun (WGS) entry which is preliminary data.</text>
</comment>
<keyword evidence="1" id="KW-0812">Transmembrane</keyword>
<evidence type="ECO:0000256" key="1">
    <source>
        <dbReference type="SAM" id="Phobius"/>
    </source>
</evidence>
<dbReference type="RefSeq" id="WP_109318680.1">
    <property type="nucleotide sequence ID" value="NZ_QFWT01000002.1"/>
</dbReference>
<dbReference type="AlphaFoldDB" id="A0A2U3BC21"/>
<dbReference type="Pfam" id="PF11859">
    <property type="entry name" value="DUF3379"/>
    <property type="match status" value="1"/>
</dbReference>
<keyword evidence="1" id="KW-0472">Membrane</keyword>
<evidence type="ECO:0000313" key="2">
    <source>
        <dbReference type="EMBL" id="PWI34342.1"/>
    </source>
</evidence>
<keyword evidence="1" id="KW-1133">Transmembrane helix</keyword>
<evidence type="ECO:0000313" key="3">
    <source>
        <dbReference type="Proteomes" id="UP000245362"/>
    </source>
</evidence>
<reference evidence="2 3" key="1">
    <citation type="submission" date="2018-05" db="EMBL/GenBank/DDBJ databases">
        <title>Vibrio limimaris sp. nov., isolated from marine sediment.</title>
        <authorList>
            <person name="Li C.-M."/>
        </authorList>
    </citation>
    <scope>NUCLEOTIDE SEQUENCE [LARGE SCALE GENOMIC DNA]</scope>
    <source>
        <strain evidence="2 3">E4404</strain>
    </source>
</reference>
<protein>
    <submittedName>
        <fullName evidence="2">DUF3379 domain-containing protein</fullName>
    </submittedName>
</protein>
<dbReference type="Proteomes" id="UP000245362">
    <property type="component" value="Unassembled WGS sequence"/>
</dbReference>
<keyword evidence="3" id="KW-1185">Reference proteome</keyword>
<dbReference type="EMBL" id="QFWT01000002">
    <property type="protein sequence ID" value="PWI34342.1"/>
    <property type="molecule type" value="Genomic_DNA"/>
</dbReference>
<name>A0A2U3BC21_9VIBR</name>
<sequence>MDDLKFRRRILSEPKLRDQEINKALNSSVANHKYAEEILQLDAEIEKALNIDVPDGLAERILFNQTVRPEKKRFSRSLLAMAASVAFAAGILVGQINWSPLLVSPAYANLADTAVKHVVDEMPFINPLDEQVNSQQINAKLQPFTYTFTENFPYHVYYLNHCGFGESNALHMVFQGNKGKVTLFITNIYSEEQINFNQSGLSGIVVPIKDSSLILVGEAGEDLETLSSQLSAILRPAS</sequence>
<accession>A0A2U3BC21</accession>